<proteinExistence type="predicted"/>
<evidence type="ECO:0000313" key="2">
    <source>
        <dbReference type="EMBL" id="MDO8225131.1"/>
    </source>
</evidence>
<organism evidence="2 3">
    <name type="scientific">Bacillus cabrialesii subsp. tritici</name>
    <dbReference type="NCBI Taxonomy" id="2944916"/>
    <lineage>
        <taxon>Bacteria</taxon>
        <taxon>Bacillati</taxon>
        <taxon>Bacillota</taxon>
        <taxon>Bacilli</taxon>
        <taxon>Bacillales</taxon>
        <taxon>Bacillaceae</taxon>
        <taxon>Bacillus</taxon>
        <taxon>Bacillus cabrialesii</taxon>
    </lineage>
</organism>
<dbReference type="RefSeq" id="WP_213401467.1">
    <property type="nucleotide sequence ID" value="NZ_JAHBMK020000001.1"/>
</dbReference>
<name>A0ABT9DKG0_9BACI</name>
<comment type="caution">
    <text evidence="2">The sequence shown here is derived from an EMBL/GenBank/DDBJ whole genome shotgun (WGS) entry which is preliminary data.</text>
</comment>
<keyword evidence="1" id="KW-0732">Signal</keyword>
<evidence type="ECO:0000313" key="3">
    <source>
        <dbReference type="Proteomes" id="UP001177121"/>
    </source>
</evidence>
<keyword evidence="2" id="KW-0540">Nuclease</keyword>
<dbReference type="EMBL" id="JAHBMK020000001">
    <property type="protein sequence ID" value="MDO8225131.1"/>
    <property type="molecule type" value="Genomic_DNA"/>
</dbReference>
<evidence type="ECO:0000256" key="1">
    <source>
        <dbReference type="SAM" id="SignalP"/>
    </source>
</evidence>
<keyword evidence="2" id="KW-0378">Hydrolase</keyword>
<dbReference type="Gene3D" id="2.60.120.380">
    <property type="match status" value="1"/>
</dbReference>
<feature type="signal peptide" evidence="1">
    <location>
        <begin position="1"/>
        <end position="25"/>
    </location>
</feature>
<reference evidence="2" key="1">
    <citation type="submission" date="2023-07" db="EMBL/GenBank/DDBJ databases">
        <title>Biological control against Fusarium languescens, the causal agent of wilt in Jalapeno peppers, by a novel bacterial subspecies: Bacillus cabrialesii subsp. tritici TSO2.</title>
        <authorList>
            <person name="Montoya-Martinez A.C."/>
            <person name="Figueroa-Brambila K.M."/>
            <person name="Escalante-Beltran A."/>
            <person name="Lopez-Montoya N.D."/>
            <person name="Valenzuela-Ruiz V."/>
            <person name="Parra-Cota F.I."/>
            <person name="Estrada Alvarado M.I."/>
            <person name="De Los Santos Villalobos S."/>
        </authorList>
    </citation>
    <scope>NUCLEOTIDE SEQUENCE</scope>
    <source>
        <strain evidence="2">TSO2</strain>
    </source>
</reference>
<gene>
    <name evidence="2" type="ORF">KHP33_009730</name>
</gene>
<keyword evidence="3" id="KW-1185">Reference proteome</keyword>
<protein>
    <submittedName>
        <fullName evidence="2">Endonuclease</fullName>
    </submittedName>
</protein>
<dbReference type="GO" id="GO:0004519">
    <property type="term" value="F:endonuclease activity"/>
    <property type="evidence" value="ECO:0007669"/>
    <property type="project" value="UniProtKB-KW"/>
</dbReference>
<feature type="chain" id="PRO_5046627743" evidence="1">
    <location>
        <begin position="26"/>
        <end position="142"/>
    </location>
</feature>
<keyword evidence="2" id="KW-0255">Endonuclease</keyword>
<dbReference type="Proteomes" id="UP001177121">
    <property type="component" value="Unassembled WGS sequence"/>
</dbReference>
<sequence>MFKKIVIGSILVSSITGLSNTYASAASIDHAPKKISTFATTQSDIILEEEETFRGDGKFYFDYYGSEDGEIRVFVENTGSNPFEFKIVKPGGGTIASGYTVKPGRSVTLTLDVSYYRTGTYYIRCQNDDGAKIKAFAKVRAL</sequence>
<accession>A0ABT9DKG0</accession>